<reference evidence="1 2" key="1">
    <citation type="submission" date="2023-06" db="EMBL/GenBank/DDBJ databases">
        <title>Complete Genome Sequence of Gallibacterium anatis Strain BJF12, Isolated from a chicken with diarrhea.</title>
        <authorList>
            <person name="Guo F."/>
            <person name="Bu W."/>
            <person name="Xu F."/>
            <person name="Wen T."/>
        </authorList>
    </citation>
    <scope>NUCLEOTIDE SEQUENCE [LARGE SCALE GENOMIC DNA]</scope>
    <source>
        <strain evidence="1 2">BJF12</strain>
    </source>
</reference>
<sequence length="212" mass="24922">MDNFYYCNNTGAYPWQIIEYLYGKRNEICSRYSLIENSNRGLIRDSNIIVKRGVKININKECTLFKDTINIMDNTLCISIINPISESYIQIIEEDLNILLSGDFSKKINLFGRNIEIYKTIIPLYRHKIINIDPVTNFYSKKLYNLSPFIKFYNIKDILYIINPINGVKFVISKKLFNILSKKTFSMINSDQKIIEKLYSKGFINEIGEKYD</sequence>
<dbReference type="EMBL" id="CP126975">
    <property type="protein sequence ID" value="WIM79171.1"/>
    <property type="molecule type" value="Genomic_DNA"/>
</dbReference>
<proteinExistence type="predicted"/>
<keyword evidence="2" id="KW-1185">Reference proteome</keyword>
<dbReference type="AlphaFoldDB" id="A0AAX3XAE1"/>
<evidence type="ECO:0000313" key="2">
    <source>
        <dbReference type="Proteomes" id="UP001226750"/>
    </source>
</evidence>
<gene>
    <name evidence="1" type="ORF">QP018_10420</name>
</gene>
<organism evidence="1 2">
    <name type="scientific">Gallibacterium anatis</name>
    <dbReference type="NCBI Taxonomy" id="750"/>
    <lineage>
        <taxon>Bacteria</taxon>
        <taxon>Pseudomonadati</taxon>
        <taxon>Pseudomonadota</taxon>
        <taxon>Gammaproteobacteria</taxon>
        <taxon>Pasteurellales</taxon>
        <taxon>Pasteurellaceae</taxon>
        <taxon>Gallibacterium</taxon>
    </lineage>
</organism>
<accession>A0AAX3XAE1</accession>
<evidence type="ECO:0000313" key="1">
    <source>
        <dbReference type="EMBL" id="WIM79171.1"/>
    </source>
</evidence>
<protein>
    <submittedName>
        <fullName evidence="1">Uncharacterized protein</fullName>
    </submittedName>
</protein>
<dbReference type="RefSeq" id="WP_013746184.1">
    <property type="nucleotide sequence ID" value="NZ_AP035889.1"/>
</dbReference>
<dbReference type="Proteomes" id="UP001226750">
    <property type="component" value="Chromosome"/>
</dbReference>
<name>A0AAX3XAE1_9PAST</name>